<feature type="region of interest" description="Disordered" evidence="1">
    <location>
        <begin position="1"/>
        <end position="49"/>
    </location>
</feature>
<reference evidence="4" key="1">
    <citation type="submission" date="2021-05" db="EMBL/GenBank/DDBJ databases">
        <title>Direct Submission.</title>
        <authorList>
            <person name="Li K."/>
            <person name="Gao J."/>
        </authorList>
    </citation>
    <scope>NUCLEOTIDE SEQUENCE [LARGE SCALE GENOMIC DNA]</scope>
    <source>
        <strain evidence="4">MG62</strain>
    </source>
</reference>
<dbReference type="EMBL" id="CP075896">
    <property type="protein sequence ID" value="QWB24909.1"/>
    <property type="molecule type" value="Genomic_DNA"/>
</dbReference>
<dbReference type="PANTHER" id="PTHR44757">
    <property type="entry name" value="DIGUANYLATE CYCLASE DGCP"/>
    <property type="match status" value="1"/>
</dbReference>
<dbReference type="Gene3D" id="3.30.450.20">
    <property type="entry name" value="PAS domain"/>
    <property type="match status" value="2"/>
</dbReference>
<proteinExistence type="predicted"/>
<dbReference type="RefSeq" id="WP_215120739.1">
    <property type="nucleotide sequence ID" value="NZ_CBDRKV010000010.1"/>
</dbReference>
<dbReference type="InterPro" id="IPR013656">
    <property type="entry name" value="PAS_4"/>
</dbReference>
<feature type="domain" description="PAS" evidence="2">
    <location>
        <begin position="47"/>
        <end position="92"/>
    </location>
</feature>
<name>A0ABX8FV19_9ACTN</name>
<dbReference type="PROSITE" id="PS50112">
    <property type="entry name" value="PAS"/>
    <property type="match status" value="1"/>
</dbReference>
<evidence type="ECO:0000256" key="1">
    <source>
        <dbReference type="SAM" id="MobiDB-lite"/>
    </source>
</evidence>
<evidence type="ECO:0000313" key="4">
    <source>
        <dbReference type="Proteomes" id="UP000679629"/>
    </source>
</evidence>
<evidence type="ECO:0000259" key="2">
    <source>
        <dbReference type="PROSITE" id="PS50112"/>
    </source>
</evidence>
<accession>A0ABX8FV19</accession>
<sequence>MIASSEPTCGTCGRSLQGVQVSASRRSGTTDELGPDEPEPERDGSGGSDLLAALLDGMDAALCAFDADGVVTHWNREAERILGWSADEAVGRRGLAGWAVRSADAEEVESRLLSAMHAPGRQVNEFALLTKDGGRVLVRTQSAAVRGTDGKPAGVYCAFSEVHAQIDLERSIALSEALFEDASWGVVLVDVDLRPAVVNAHAAKALGTGRTSVLGRPLGDLLSQGVEELESALQHVLAEGAPPAPAEVWVGVRAPEGERRRCWRSGFVRLASPLAEEPVPLGVGWLFQDVTEAKQSEQEASLLRFRTQQLHRASRAAAECEDPAEAATVHLDFALAGFADHALIDRVAGGALVEAQTDAPVRLVRVAATPSGAPGPSKLSGHAGLPARYAEGHPALQCVERVGALRASAGSASPEEARLWAEARQWPPDAVHALCAVLRSRGRTLGVVTFLRGAGRSAFERSDAMYAEDVAIRIAASLDLAGLSDEPV</sequence>
<dbReference type="InterPro" id="IPR035965">
    <property type="entry name" value="PAS-like_dom_sf"/>
</dbReference>
<dbReference type="InterPro" id="IPR052155">
    <property type="entry name" value="Biofilm_reg_signaling"/>
</dbReference>
<dbReference type="InterPro" id="IPR013767">
    <property type="entry name" value="PAS_fold"/>
</dbReference>
<feature type="compositionally biased region" description="Polar residues" evidence="1">
    <location>
        <begin position="17"/>
        <end position="27"/>
    </location>
</feature>
<dbReference type="Pfam" id="PF08448">
    <property type="entry name" value="PAS_4"/>
    <property type="match status" value="1"/>
</dbReference>
<dbReference type="Proteomes" id="UP000679629">
    <property type="component" value="Chromosome"/>
</dbReference>
<dbReference type="InterPro" id="IPR000014">
    <property type="entry name" value="PAS"/>
</dbReference>
<dbReference type="Pfam" id="PF00989">
    <property type="entry name" value="PAS"/>
    <property type="match status" value="1"/>
</dbReference>
<keyword evidence="4" id="KW-1185">Reference proteome</keyword>
<dbReference type="PANTHER" id="PTHR44757:SF2">
    <property type="entry name" value="BIOFILM ARCHITECTURE MAINTENANCE PROTEIN MBAA"/>
    <property type="match status" value="1"/>
</dbReference>
<dbReference type="CDD" id="cd00130">
    <property type="entry name" value="PAS"/>
    <property type="match status" value="2"/>
</dbReference>
<dbReference type="SUPFAM" id="SSF55785">
    <property type="entry name" value="PYP-like sensor domain (PAS domain)"/>
    <property type="match status" value="2"/>
</dbReference>
<dbReference type="SMART" id="SM00091">
    <property type="entry name" value="PAS"/>
    <property type="match status" value="2"/>
</dbReference>
<gene>
    <name evidence="3" type="ORF">KJK29_21270</name>
</gene>
<dbReference type="NCBIfam" id="TIGR00229">
    <property type="entry name" value="sensory_box"/>
    <property type="match status" value="1"/>
</dbReference>
<evidence type="ECO:0000313" key="3">
    <source>
        <dbReference type="EMBL" id="QWB24909.1"/>
    </source>
</evidence>
<organism evidence="3 4">
    <name type="scientific">Streptomyces koelreuteriae</name>
    <dbReference type="NCBI Taxonomy" id="2838015"/>
    <lineage>
        <taxon>Bacteria</taxon>
        <taxon>Bacillati</taxon>
        <taxon>Actinomycetota</taxon>
        <taxon>Actinomycetes</taxon>
        <taxon>Kitasatosporales</taxon>
        <taxon>Streptomycetaceae</taxon>
        <taxon>Streptomyces</taxon>
    </lineage>
</organism>
<protein>
    <submittedName>
        <fullName evidence="3">PAS domain-containing protein</fullName>
    </submittedName>
</protein>